<dbReference type="SUPFAM" id="SSF81321">
    <property type="entry name" value="Family A G protein-coupled receptor-like"/>
    <property type="match status" value="1"/>
</dbReference>
<protein>
    <recommendedName>
        <fullName evidence="9">Glucose receptor Git3 N-terminal domain-containing protein</fullName>
    </recommendedName>
</protein>
<keyword evidence="8" id="KW-1185">Reference proteome</keyword>
<keyword evidence="4 6" id="KW-0472">Membrane</keyword>
<evidence type="ECO:0008006" key="9">
    <source>
        <dbReference type="Google" id="ProtNLM"/>
    </source>
</evidence>
<evidence type="ECO:0000256" key="2">
    <source>
        <dbReference type="ARBA" id="ARBA00022692"/>
    </source>
</evidence>
<feature type="transmembrane region" description="Helical" evidence="6">
    <location>
        <begin position="21"/>
        <end position="40"/>
    </location>
</feature>
<evidence type="ECO:0000313" key="7">
    <source>
        <dbReference type="EMBL" id="KAF5356978.1"/>
    </source>
</evidence>
<name>A0A8H5LH65_9AGAR</name>
<reference evidence="7 8" key="1">
    <citation type="journal article" date="2020" name="ISME J.">
        <title>Uncovering the hidden diversity of litter-decomposition mechanisms in mushroom-forming fungi.</title>
        <authorList>
            <person name="Floudas D."/>
            <person name="Bentzer J."/>
            <person name="Ahren D."/>
            <person name="Johansson T."/>
            <person name="Persson P."/>
            <person name="Tunlid A."/>
        </authorList>
    </citation>
    <scope>NUCLEOTIDE SEQUENCE [LARGE SCALE GENOMIC DNA]</scope>
    <source>
        <strain evidence="7 8">CBS 146.42</strain>
    </source>
</reference>
<feature type="transmembrane region" description="Helical" evidence="6">
    <location>
        <begin position="99"/>
        <end position="120"/>
    </location>
</feature>
<evidence type="ECO:0000256" key="4">
    <source>
        <dbReference type="ARBA" id="ARBA00023136"/>
    </source>
</evidence>
<evidence type="ECO:0000313" key="8">
    <source>
        <dbReference type="Proteomes" id="UP000559027"/>
    </source>
</evidence>
<feature type="region of interest" description="Disordered" evidence="5">
    <location>
        <begin position="317"/>
        <end position="340"/>
    </location>
</feature>
<dbReference type="GO" id="GO:0007189">
    <property type="term" value="P:adenylate cyclase-activating G protein-coupled receptor signaling pathway"/>
    <property type="evidence" value="ECO:0007669"/>
    <property type="project" value="TreeGrafter"/>
</dbReference>
<dbReference type="GO" id="GO:0004930">
    <property type="term" value="F:G protein-coupled receptor activity"/>
    <property type="evidence" value="ECO:0007669"/>
    <property type="project" value="TreeGrafter"/>
</dbReference>
<dbReference type="GO" id="GO:0005886">
    <property type="term" value="C:plasma membrane"/>
    <property type="evidence" value="ECO:0007669"/>
    <property type="project" value="TreeGrafter"/>
</dbReference>
<dbReference type="PANTHER" id="PTHR23112">
    <property type="entry name" value="G PROTEIN-COUPLED RECEPTOR 157-RELATED"/>
    <property type="match status" value="1"/>
</dbReference>
<keyword evidence="3 6" id="KW-1133">Transmembrane helix</keyword>
<sequence>MLARRAIRRMDSAIELPQIDATDSLGFIVFMFWELVKAIGGLMNMKWALQGCITEDSFCAAQGYIRQFGDIGTSLFSLFIGFDTFFVLIFGWRAPSRTNLGAIIGLTLLTVVLMIIGGAVHQGENPSYMGSTIYWCWIRRKYLADQIGLEYLWMWLTALIQIILYGLMALVMRGFLVAEGAMLRPRTRDDALKKMESQGSTSDIDEDERESRITANLLLFYPAIHVVCVLPLSIVRWKYFAEGVQTSASVLTTSSIFELSGFFNAVLYAFARPDLVSGQNLERPLQSQQVAIPVMSQTALSGTGVAGEQVRRRIPQGVLPDDDEANPAPPPAVVLAPGAG</sequence>
<evidence type="ECO:0000256" key="5">
    <source>
        <dbReference type="SAM" id="MobiDB-lite"/>
    </source>
</evidence>
<accession>A0A8H5LH65</accession>
<dbReference type="AlphaFoldDB" id="A0A8H5LH65"/>
<evidence type="ECO:0000256" key="1">
    <source>
        <dbReference type="ARBA" id="ARBA00004141"/>
    </source>
</evidence>
<organism evidence="7 8">
    <name type="scientific">Leucocoprinus leucothites</name>
    <dbReference type="NCBI Taxonomy" id="201217"/>
    <lineage>
        <taxon>Eukaryota</taxon>
        <taxon>Fungi</taxon>
        <taxon>Dikarya</taxon>
        <taxon>Basidiomycota</taxon>
        <taxon>Agaricomycotina</taxon>
        <taxon>Agaricomycetes</taxon>
        <taxon>Agaricomycetidae</taxon>
        <taxon>Agaricales</taxon>
        <taxon>Agaricineae</taxon>
        <taxon>Agaricaceae</taxon>
        <taxon>Leucocoprinus</taxon>
    </lineage>
</organism>
<dbReference type="Gene3D" id="1.20.1070.10">
    <property type="entry name" value="Rhodopsin 7-helix transmembrane proteins"/>
    <property type="match status" value="1"/>
</dbReference>
<evidence type="ECO:0000256" key="6">
    <source>
        <dbReference type="SAM" id="Phobius"/>
    </source>
</evidence>
<dbReference type="Proteomes" id="UP000559027">
    <property type="component" value="Unassembled WGS sequence"/>
</dbReference>
<feature type="transmembrane region" description="Helical" evidence="6">
    <location>
        <begin position="249"/>
        <end position="271"/>
    </location>
</feature>
<keyword evidence="2 6" id="KW-0812">Transmembrane</keyword>
<dbReference type="EMBL" id="JAACJO010000006">
    <property type="protein sequence ID" value="KAF5356978.1"/>
    <property type="molecule type" value="Genomic_DNA"/>
</dbReference>
<proteinExistence type="predicted"/>
<comment type="subcellular location">
    <subcellularLocation>
        <location evidence="1">Membrane</location>
        <topology evidence="1">Multi-pass membrane protein</topology>
    </subcellularLocation>
</comment>
<feature type="transmembrane region" description="Helical" evidence="6">
    <location>
        <begin position="71"/>
        <end position="92"/>
    </location>
</feature>
<dbReference type="PANTHER" id="PTHR23112:SF37">
    <property type="entry name" value="G PROTEIN-COUPLED RECEPTOR GPR1"/>
    <property type="match status" value="1"/>
</dbReference>
<feature type="transmembrane region" description="Helical" evidence="6">
    <location>
        <begin position="152"/>
        <end position="176"/>
    </location>
</feature>
<gene>
    <name evidence="7" type="ORF">D9756_006623</name>
</gene>
<evidence type="ECO:0000256" key="3">
    <source>
        <dbReference type="ARBA" id="ARBA00022989"/>
    </source>
</evidence>
<dbReference type="OrthoDB" id="100006at2759"/>
<feature type="transmembrane region" description="Helical" evidence="6">
    <location>
        <begin position="218"/>
        <end position="237"/>
    </location>
</feature>
<comment type="caution">
    <text evidence="7">The sequence shown here is derived from an EMBL/GenBank/DDBJ whole genome shotgun (WGS) entry which is preliminary data.</text>
</comment>